<feature type="region of interest" description="Disordered" evidence="1">
    <location>
        <begin position="240"/>
        <end position="298"/>
    </location>
</feature>
<dbReference type="AlphaFoldDB" id="A0A8H3B636"/>
<evidence type="ECO:0000256" key="1">
    <source>
        <dbReference type="SAM" id="MobiDB-lite"/>
    </source>
</evidence>
<proteinExistence type="predicted"/>
<sequence>HMVHVILASTKGIDMSKTIDKQLPRGIIGTPDHGLTVDDPAESVHETASSQVNTAPPTEVTVQVQVEAAIDYATPPDNTENDNDTELLINELSNMSIDPTADDDALDEPSAPISSFLQEVPLPAMLTPIAVNTGITQLIQLQGAVQSLAQLPDLERAQLPVGIQQLFALFGNPSGPLGPISAVPAASSLPFAHAPNTTLGFGSPSGSPGPVPTFATTSTPPFLRLRLRLWLWPPRAPSLAPAPAPTPVTTATHAAHARASTQATQTPTASPDLPNPSTGTTAGIPQLNPACRESPSAKSQPLLTELFDDDGILSDASSATSPNENESSQAKPTTANAKTVARNTRSTTGATRGRGAGRGVGRGGGSTGGAILEPAGGAGGGEGRKTRHGHECERIRHKPRQR</sequence>
<dbReference type="Proteomes" id="UP000663850">
    <property type="component" value="Unassembled WGS sequence"/>
</dbReference>
<feature type="compositionally biased region" description="Gly residues" evidence="1">
    <location>
        <begin position="352"/>
        <end position="368"/>
    </location>
</feature>
<gene>
    <name evidence="2" type="ORF">RDB_LOCUS38779</name>
</gene>
<name>A0A8H3B636_9AGAM</name>
<reference evidence="2" key="1">
    <citation type="submission" date="2021-01" db="EMBL/GenBank/DDBJ databases">
        <authorList>
            <person name="Kaushik A."/>
        </authorList>
    </citation>
    <scope>NUCLEOTIDE SEQUENCE</scope>
    <source>
        <strain evidence="2">Type strain: AG8-Rh-89/</strain>
    </source>
</reference>
<organism evidence="2 3">
    <name type="scientific">Rhizoctonia solani</name>
    <dbReference type="NCBI Taxonomy" id="456999"/>
    <lineage>
        <taxon>Eukaryota</taxon>
        <taxon>Fungi</taxon>
        <taxon>Dikarya</taxon>
        <taxon>Basidiomycota</taxon>
        <taxon>Agaricomycotina</taxon>
        <taxon>Agaricomycetes</taxon>
        <taxon>Cantharellales</taxon>
        <taxon>Ceratobasidiaceae</taxon>
        <taxon>Rhizoctonia</taxon>
    </lineage>
</organism>
<accession>A0A8H3B636</accession>
<feature type="non-terminal residue" evidence="2">
    <location>
        <position position="1"/>
    </location>
</feature>
<protein>
    <submittedName>
        <fullName evidence="2">Uncharacterized protein</fullName>
    </submittedName>
</protein>
<evidence type="ECO:0000313" key="3">
    <source>
        <dbReference type="Proteomes" id="UP000663850"/>
    </source>
</evidence>
<evidence type="ECO:0000313" key="2">
    <source>
        <dbReference type="EMBL" id="CAE6448591.1"/>
    </source>
</evidence>
<dbReference type="EMBL" id="CAJMWZ010002088">
    <property type="protein sequence ID" value="CAE6448591.1"/>
    <property type="molecule type" value="Genomic_DNA"/>
</dbReference>
<comment type="caution">
    <text evidence="2">The sequence shown here is derived from an EMBL/GenBank/DDBJ whole genome shotgun (WGS) entry which is preliminary data.</text>
</comment>
<feature type="compositionally biased region" description="Polar residues" evidence="1">
    <location>
        <begin position="315"/>
        <end position="343"/>
    </location>
</feature>
<feature type="region of interest" description="Disordered" evidence="1">
    <location>
        <begin position="312"/>
        <end position="402"/>
    </location>
</feature>
<feature type="compositionally biased region" description="Low complexity" evidence="1">
    <location>
        <begin position="247"/>
        <end position="271"/>
    </location>
</feature>